<dbReference type="NCBIfam" id="TIGR02145">
    <property type="entry name" value="Fib_succ_major"/>
    <property type="match status" value="1"/>
</dbReference>
<evidence type="ECO:0000259" key="2">
    <source>
        <dbReference type="Pfam" id="PF09603"/>
    </source>
</evidence>
<feature type="chain" id="PRO_5016747533" evidence="1">
    <location>
        <begin position="18"/>
        <end position="203"/>
    </location>
</feature>
<dbReference type="InterPro" id="IPR011871">
    <property type="entry name" value="Fib_succ_major"/>
</dbReference>
<dbReference type="Pfam" id="PF09603">
    <property type="entry name" value="Fib_succ_major"/>
    <property type="match status" value="1"/>
</dbReference>
<protein>
    <submittedName>
        <fullName evidence="3">Major paralogous domain-containing protein</fullName>
    </submittedName>
</protein>
<keyword evidence="1" id="KW-0732">Signal</keyword>
<dbReference type="AlphaFoldDB" id="A0A380RW38"/>
<reference evidence="3 4" key="1">
    <citation type="submission" date="2017-08" db="EMBL/GenBank/DDBJ databases">
        <authorList>
            <person name="de Groot N.N."/>
        </authorList>
    </citation>
    <scope>NUCLEOTIDE SEQUENCE [LARGE SCALE GENOMIC DNA]</scope>
    <source>
        <strain evidence="3 4">HM2</strain>
    </source>
</reference>
<evidence type="ECO:0000256" key="1">
    <source>
        <dbReference type="SAM" id="SignalP"/>
    </source>
</evidence>
<dbReference type="Proteomes" id="UP000255423">
    <property type="component" value="Unassembled WGS sequence"/>
</dbReference>
<organism evidence="3 4">
    <name type="scientific">Fibrobacter succinogenes</name>
    <name type="common">Bacteroides succinogenes</name>
    <dbReference type="NCBI Taxonomy" id="833"/>
    <lineage>
        <taxon>Bacteria</taxon>
        <taxon>Pseudomonadati</taxon>
        <taxon>Fibrobacterota</taxon>
        <taxon>Fibrobacteria</taxon>
        <taxon>Fibrobacterales</taxon>
        <taxon>Fibrobacteraceae</taxon>
        <taxon>Fibrobacter</taxon>
    </lineage>
</organism>
<accession>A0A380RW38</accession>
<evidence type="ECO:0000313" key="3">
    <source>
        <dbReference type="EMBL" id="SUQ19770.1"/>
    </source>
</evidence>
<feature type="domain" description="Fibrobacter succinogenes major paralogous" evidence="2">
    <location>
        <begin position="40"/>
        <end position="202"/>
    </location>
</feature>
<dbReference type="EMBL" id="UHJL01000001">
    <property type="protein sequence ID" value="SUQ19770.1"/>
    <property type="molecule type" value="Genomic_DNA"/>
</dbReference>
<gene>
    <name evidence="3" type="ORF">SAMN05661053_1012</name>
</gene>
<evidence type="ECO:0000313" key="4">
    <source>
        <dbReference type="Proteomes" id="UP000255423"/>
    </source>
</evidence>
<sequence>MRIGLVFMLLAACIAAAAPSKKASAKKFKDPRDGHTYKIVKIGNHNWLAENLTYKTTKGSYCYNDDKENCHKYGRLYTWKAAMKACPTGWKLPDRKDWNFLSKYLGSSKKNGFRVKQAGQRICFGNNDMWSPYCEETKASFNADGKSGTHFAYEDMDKSAFFWTATEETTYIANFVTIGGYNERYAERAIEENNAFSVRCIQK</sequence>
<name>A0A380RW38_FIBSU</name>
<feature type="signal peptide" evidence="1">
    <location>
        <begin position="1"/>
        <end position="17"/>
    </location>
</feature>
<dbReference type="RefSeq" id="WP_109572314.1">
    <property type="nucleotide sequence ID" value="NZ_UHJL01000001.1"/>
</dbReference>
<proteinExistence type="predicted"/>